<dbReference type="Pfam" id="PF00909">
    <property type="entry name" value="Ammonium_transp"/>
    <property type="match status" value="1"/>
</dbReference>
<evidence type="ECO:0000313" key="12">
    <source>
        <dbReference type="Proteomes" id="UP001157160"/>
    </source>
</evidence>
<gene>
    <name evidence="11" type="primary">amtB</name>
    <name evidence="11" type="ORF">GCM10025874_08950</name>
</gene>
<dbReference type="Proteomes" id="UP001157160">
    <property type="component" value="Unassembled WGS sequence"/>
</dbReference>
<name>A0AA37UI29_9MICO</name>
<evidence type="ECO:0000256" key="2">
    <source>
        <dbReference type="ARBA" id="ARBA00005887"/>
    </source>
</evidence>
<keyword evidence="7 9" id="KW-0924">Ammonia transport</keyword>
<dbReference type="InterPro" id="IPR001905">
    <property type="entry name" value="Ammonium_transpt"/>
</dbReference>
<evidence type="ECO:0000259" key="10">
    <source>
        <dbReference type="Pfam" id="PF00909"/>
    </source>
</evidence>
<feature type="transmembrane region" description="Helical" evidence="9">
    <location>
        <begin position="298"/>
        <end position="316"/>
    </location>
</feature>
<feature type="transmembrane region" description="Helical" evidence="9">
    <location>
        <begin position="93"/>
        <end position="114"/>
    </location>
</feature>
<dbReference type="PANTHER" id="PTHR43029:SF10">
    <property type="entry name" value="AMMONIUM TRANSPORTER MEP2"/>
    <property type="match status" value="1"/>
</dbReference>
<evidence type="ECO:0000256" key="4">
    <source>
        <dbReference type="ARBA" id="ARBA00022692"/>
    </source>
</evidence>
<dbReference type="PANTHER" id="PTHR43029">
    <property type="entry name" value="AMMONIUM TRANSPORTER MEP2"/>
    <property type="match status" value="1"/>
</dbReference>
<evidence type="ECO:0000313" key="11">
    <source>
        <dbReference type="EMBL" id="GMA27642.1"/>
    </source>
</evidence>
<keyword evidence="4 9" id="KW-0812">Transmembrane</keyword>
<dbReference type="EMBL" id="BSUL01000001">
    <property type="protein sequence ID" value="GMA27642.1"/>
    <property type="molecule type" value="Genomic_DNA"/>
</dbReference>
<dbReference type="InterPro" id="IPR029020">
    <property type="entry name" value="Ammonium/urea_transptr"/>
</dbReference>
<protein>
    <recommendedName>
        <fullName evidence="8 9">Ammonium transporter</fullName>
    </recommendedName>
</protein>
<keyword evidence="6 9" id="KW-0472">Membrane</keyword>
<keyword evidence="3 9" id="KW-0813">Transport</keyword>
<dbReference type="GO" id="GO:0005886">
    <property type="term" value="C:plasma membrane"/>
    <property type="evidence" value="ECO:0007669"/>
    <property type="project" value="UniProtKB-SubCell"/>
</dbReference>
<feature type="transmembrane region" description="Helical" evidence="9">
    <location>
        <begin position="178"/>
        <end position="199"/>
    </location>
</feature>
<dbReference type="SUPFAM" id="SSF111352">
    <property type="entry name" value="Ammonium transporter"/>
    <property type="match status" value="1"/>
</dbReference>
<feature type="transmembrane region" description="Helical" evidence="9">
    <location>
        <begin position="328"/>
        <end position="347"/>
    </location>
</feature>
<reference evidence="11 12" key="1">
    <citation type="journal article" date="2014" name="Int. J. Syst. Evol. Microbiol.">
        <title>Complete genome sequence of Corynebacterium casei LMG S-19264T (=DSM 44701T), isolated from a smear-ripened cheese.</title>
        <authorList>
            <consortium name="US DOE Joint Genome Institute (JGI-PGF)"/>
            <person name="Walter F."/>
            <person name="Albersmeier A."/>
            <person name="Kalinowski J."/>
            <person name="Ruckert C."/>
        </authorList>
    </citation>
    <scope>NUCLEOTIDE SEQUENCE [LARGE SCALE GENOMIC DNA]</scope>
    <source>
        <strain evidence="11 12">NBRC 112289</strain>
    </source>
</reference>
<organism evidence="11 12">
    <name type="scientific">Arenivirga flava</name>
    <dbReference type="NCBI Taxonomy" id="1930060"/>
    <lineage>
        <taxon>Bacteria</taxon>
        <taxon>Bacillati</taxon>
        <taxon>Actinomycetota</taxon>
        <taxon>Actinomycetes</taxon>
        <taxon>Micrococcales</taxon>
        <taxon>Microbacteriaceae</taxon>
        <taxon>Arenivirga</taxon>
    </lineage>
</organism>
<feature type="transmembrane region" description="Helical" evidence="9">
    <location>
        <begin position="211"/>
        <end position="232"/>
    </location>
</feature>
<dbReference type="Gene3D" id="1.10.3430.10">
    <property type="entry name" value="Ammonium transporter AmtB like domains"/>
    <property type="match status" value="1"/>
</dbReference>
<evidence type="ECO:0000256" key="6">
    <source>
        <dbReference type="ARBA" id="ARBA00023136"/>
    </source>
</evidence>
<comment type="subcellular location">
    <subcellularLocation>
        <location evidence="9">Cell membrane</location>
        <topology evidence="9">Multi-pass membrane protein</topology>
    </subcellularLocation>
    <subcellularLocation>
        <location evidence="1">Membrane</location>
        <topology evidence="1">Multi-pass membrane protein</topology>
    </subcellularLocation>
</comment>
<dbReference type="PROSITE" id="PS01219">
    <property type="entry name" value="AMMONIUM_TRANSP"/>
    <property type="match status" value="1"/>
</dbReference>
<evidence type="ECO:0000256" key="3">
    <source>
        <dbReference type="ARBA" id="ARBA00022448"/>
    </source>
</evidence>
<feature type="domain" description="Ammonium transporter AmtB-like" evidence="10">
    <location>
        <begin position="7"/>
        <end position="415"/>
    </location>
</feature>
<feature type="transmembrane region" description="Helical" evidence="9">
    <location>
        <begin position="39"/>
        <end position="60"/>
    </location>
</feature>
<dbReference type="AlphaFoldDB" id="A0AA37UI29"/>
<keyword evidence="5 9" id="KW-1133">Transmembrane helix</keyword>
<dbReference type="RefSeq" id="WP_284230395.1">
    <property type="nucleotide sequence ID" value="NZ_BSUL01000001.1"/>
</dbReference>
<comment type="caution">
    <text evidence="11">The sequence shown here is derived from an EMBL/GenBank/DDBJ whole genome shotgun (WGS) entry which is preliminary data.</text>
</comment>
<evidence type="ECO:0000256" key="1">
    <source>
        <dbReference type="ARBA" id="ARBA00004141"/>
    </source>
</evidence>
<evidence type="ECO:0000256" key="8">
    <source>
        <dbReference type="ARBA" id="ARBA00050025"/>
    </source>
</evidence>
<feature type="transmembrane region" description="Helical" evidence="9">
    <location>
        <begin position="126"/>
        <end position="147"/>
    </location>
</feature>
<dbReference type="GO" id="GO:0008519">
    <property type="term" value="F:ammonium channel activity"/>
    <property type="evidence" value="ECO:0007669"/>
    <property type="project" value="InterPro"/>
</dbReference>
<keyword evidence="12" id="KW-1185">Reference proteome</keyword>
<evidence type="ECO:0000256" key="7">
    <source>
        <dbReference type="ARBA" id="ARBA00023177"/>
    </source>
</evidence>
<feature type="transmembrane region" description="Helical" evidence="9">
    <location>
        <begin position="6"/>
        <end position="27"/>
    </location>
</feature>
<feature type="transmembrane region" description="Helical" evidence="9">
    <location>
        <begin position="276"/>
        <end position="292"/>
    </location>
</feature>
<sequence>MDQGNTAFLLFAAAFVLLMTPGLAFFYGGLVKAKSVISMMMMSFGAIGLIGVLWVVYGYAVTFNSAEGTSPLFGIDTAAINLNSLLEVPEGAAYPPLAFAAFQATFAILTVALVSGAIADRAKFGAWMVFAAVWSTLVYFPVASWVFNFGLAEDGSFAYGGWITHGMQETFGVGAIDFAGGTAVHINAGAAALALALVLGKRVGFAKGAHVPHNPPFVLLGAGLLWFGWFGFNAGSELAADGVAALAFINTIAAPAAALLAWLVVEKIKDGKATSVGAASGAVTGLVAITPACASIDPIWAIVLGLIAGAVCALAIDLKFKLGFDDSLDVVGIHLIGGLIGTLYLGFFANGTGLFMGGDATQLLVQAIAAFSVLIYSFVGAFVIGLAIEKTIGFRVKNEDEIAGIDTVVHGEEGYVFTEKV</sequence>
<feature type="transmembrane region" description="Helical" evidence="9">
    <location>
        <begin position="367"/>
        <end position="388"/>
    </location>
</feature>
<dbReference type="InterPro" id="IPR018047">
    <property type="entry name" value="Ammonium_transpt_CS"/>
</dbReference>
<accession>A0AA37UI29</accession>
<evidence type="ECO:0000256" key="9">
    <source>
        <dbReference type="RuleBase" id="RU362002"/>
    </source>
</evidence>
<evidence type="ECO:0000256" key="5">
    <source>
        <dbReference type="ARBA" id="ARBA00022989"/>
    </source>
</evidence>
<proteinExistence type="inferred from homology"/>
<comment type="similarity">
    <text evidence="2 9">Belongs to the ammonia transporter channel (TC 1.A.11.2) family.</text>
</comment>
<dbReference type="InterPro" id="IPR024041">
    <property type="entry name" value="NH4_transpt_AmtB-like_dom"/>
</dbReference>
<feature type="transmembrane region" description="Helical" evidence="9">
    <location>
        <begin position="244"/>
        <end position="264"/>
    </location>
</feature>
<dbReference type="NCBIfam" id="TIGR00836">
    <property type="entry name" value="amt"/>
    <property type="match status" value="1"/>
</dbReference>